<dbReference type="Pfam" id="PF20136">
    <property type="entry name" value="DUF6526"/>
    <property type="match status" value="1"/>
</dbReference>
<feature type="transmembrane region" description="Helical" evidence="1">
    <location>
        <begin position="12"/>
        <end position="36"/>
    </location>
</feature>
<reference evidence="2 3" key="1">
    <citation type="submission" date="2017-04" db="EMBL/GenBank/DDBJ databases">
        <authorList>
            <person name="Afonso C.L."/>
            <person name="Miller P.J."/>
            <person name="Scott M.A."/>
            <person name="Spackman E."/>
            <person name="Goraichik I."/>
            <person name="Dimitrov K.M."/>
            <person name="Suarez D.L."/>
            <person name="Swayne D.E."/>
        </authorList>
    </citation>
    <scope>NUCLEOTIDE SEQUENCE [LARGE SCALE GENOMIC DNA]</scope>
    <source>
        <strain evidence="2 3">DSM 21164</strain>
    </source>
</reference>
<dbReference type="STRING" id="504486.SAMN05660703_0595"/>
<gene>
    <name evidence="2" type="ORF">SAMN05660703_0595</name>
</gene>
<name>A0A1W1YKI3_9FLAO</name>
<dbReference type="EMBL" id="FWXO01000001">
    <property type="protein sequence ID" value="SMC36705.1"/>
    <property type="molecule type" value="Genomic_DNA"/>
</dbReference>
<dbReference type="Proteomes" id="UP000192360">
    <property type="component" value="Unassembled WGS sequence"/>
</dbReference>
<organism evidence="2 3">
    <name type="scientific">Cellulophaga tyrosinoxydans</name>
    <dbReference type="NCBI Taxonomy" id="504486"/>
    <lineage>
        <taxon>Bacteria</taxon>
        <taxon>Pseudomonadati</taxon>
        <taxon>Bacteroidota</taxon>
        <taxon>Flavobacteriia</taxon>
        <taxon>Flavobacteriales</taxon>
        <taxon>Flavobacteriaceae</taxon>
        <taxon>Cellulophaga</taxon>
    </lineage>
</organism>
<dbReference type="AlphaFoldDB" id="A0A1W1YKI3"/>
<keyword evidence="1" id="KW-0472">Membrane</keyword>
<evidence type="ECO:0000313" key="2">
    <source>
        <dbReference type="EMBL" id="SMC36705.1"/>
    </source>
</evidence>
<evidence type="ECO:0000256" key="1">
    <source>
        <dbReference type="SAM" id="Phobius"/>
    </source>
</evidence>
<evidence type="ECO:0000313" key="3">
    <source>
        <dbReference type="Proteomes" id="UP000192360"/>
    </source>
</evidence>
<sequence>MKEQNFKNHGRLVVGFHGVLFLALLALLIGAVYHLFRTTSENLYLASLVVLIAIILIIMAWYIRMFPLKAQDRAIRAEENLRYYVMTGKLLPKELRMSQIIALRFASDEEFLPLLDKALKEKLSAKEIKMAIKNWKADFNRV</sequence>
<keyword evidence="1" id="KW-1133">Transmembrane helix</keyword>
<protein>
    <submittedName>
        <fullName evidence="2">Uncharacterized protein</fullName>
    </submittedName>
</protein>
<proteinExistence type="predicted"/>
<dbReference type="OrthoDB" id="765463at2"/>
<accession>A0A1W1YKI3</accession>
<keyword evidence="3" id="KW-1185">Reference proteome</keyword>
<feature type="transmembrane region" description="Helical" evidence="1">
    <location>
        <begin position="42"/>
        <end position="63"/>
    </location>
</feature>
<keyword evidence="1" id="KW-0812">Transmembrane</keyword>
<dbReference type="InterPro" id="IPR045385">
    <property type="entry name" value="DUF6526"/>
</dbReference>
<dbReference type="RefSeq" id="WP_084059892.1">
    <property type="nucleotide sequence ID" value="NZ_FWXO01000001.1"/>
</dbReference>